<evidence type="ECO:0000313" key="2">
    <source>
        <dbReference type="EnsemblPlants" id="OGLUM03G18960.1"/>
    </source>
</evidence>
<feature type="region of interest" description="Disordered" evidence="1">
    <location>
        <begin position="196"/>
        <end position="224"/>
    </location>
</feature>
<reference evidence="2" key="2">
    <citation type="submission" date="2018-05" db="EMBL/GenBank/DDBJ databases">
        <title>OgluRS3 (Oryza glumaepatula Reference Sequence Version 3).</title>
        <authorList>
            <person name="Zhang J."/>
            <person name="Kudrna D."/>
            <person name="Lee S."/>
            <person name="Talag J."/>
            <person name="Welchert J."/>
            <person name="Wing R.A."/>
        </authorList>
    </citation>
    <scope>NUCLEOTIDE SEQUENCE [LARGE SCALE GENOMIC DNA]</scope>
</reference>
<dbReference type="AlphaFoldDB" id="A0A0D9Z7S0"/>
<feature type="region of interest" description="Disordered" evidence="1">
    <location>
        <begin position="61"/>
        <end position="103"/>
    </location>
</feature>
<feature type="compositionally biased region" description="Basic and acidic residues" evidence="1">
    <location>
        <begin position="61"/>
        <end position="84"/>
    </location>
</feature>
<dbReference type="HOGENOM" id="CLU_1236706_0_0_1"/>
<proteinExistence type="predicted"/>
<reference evidence="2" key="1">
    <citation type="submission" date="2015-04" db="UniProtKB">
        <authorList>
            <consortium name="EnsemblPlants"/>
        </authorList>
    </citation>
    <scope>IDENTIFICATION</scope>
</reference>
<keyword evidence="3" id="KW-1185">Reference proteome</keyword>
<dbReference type="Proteomes" id="UP000026961">
    <property type="component" value="Chromosome 3"/>
</dbReference>
<protein>
    <submittedName>
        <fullName evidence="2">Uncharacterized protein</fullName>
    </submittedName>
</protein>
<evidence type="ECO:0000256" key="1">
    <source>
        <dbReference type="SAM" id="MobiDB-lite"/>
    </source>
</evidence>
<dbReference type="EnsemblPlants" id="OGLUM03G18960.1">
    <property type="protein sequence ID" value="OGLUM03G18960.1"/>
    <property type="gene ID" value="OGLUM03G18960"/>
</dbReference>
<sequence>MQRSCSGFVCAIGRPIASQFRNLEGGPEEGREQGLFAEEAFAVGLRRQLVAVPSPRRRAAGDRGWAVEKKGRRCHEQGGRELDGGKASLSRPRPGGGVAHSGHVGASAGVNKWYRPSDFFNKGICALKPLMVLMGQNFGYASESSKPLNHSICTSSEYGGILVTSNPFSLKKSRLSAVAPPTAKLAPCWKSSAIFPRRNGGKNGSPSPTAARMHSYRGPPKFQM</sequence>
<organism evidence="2">
    <name type="scientific">Oryza glumipatula</name>
    <dbReference type="NCBI Taxonomy" id="40148"/>
    <lineage>
        <taxon>Eukaryota</taxon>
        <taxon>Viridiplantae</taxon>
        <taxon>Streptophyta</taxon>
        <taxon>Embryophyta</taxon>
        <taxon>Tracheophyta</taxon>
        <taxon>Spermatophyta</taxon>
        <taxon>Magnoliopsida</taxon>
        <taxon>Liliopsida</taxon>
        <taxon>Poales</taxon>
        <taxon>Poaceae</taxon>
        <taxon>BOP clade</taxon>
        <taxon>Oryzoideae</taxon>
        <taxon>Oryzeae</taxon>
        <taxon>Oryzinae</taxon>
        <taxon>Oryza</taxon>
    </lineage>
</organism>
<dbReference type="Gramene" id="OGLUM03G18960.1">
    <property type="protein sequence ID" value="OGLUM03G18960.1"/>
    <property type="gene ID" value="OGLUM03G18960"/>
</dbReference>
<accession>A0A0D9Z7S0</accession>
<evidence type="ECO:0000313" key="3">
    <source>
        <dbReference type="Proteomes" id="UP000026961"/>
    </source>
</evidence>
<name>A0A0D9Z7S0_9ORYZ</name>